<feature type="active site" description="Proton donor" evidence="6">
    <location>
        <position position="146"/>
    </location>
</feature>
<accession>A0A6V8LTQ6</accession>
<dbReference type="Gene3D" id="3.20.20.70">
    <property type="entry name" value="Aldolase class I"/>
    <property type="match status" value="1"/>
</dbReference>
<reference evidence="7 8" key="2">
    <citation type="submission" date="2020-05" db="EMBL/GenBank/DDBJ databases">
        <title>Draft genome sequence of Desulfovibrio sp. strainFSS-1.</title>
        <authorList>
            <person name="Shimoshige H."/>
            <person name="Kobayashi H."/>
            <person name="Maekawa T."/>
        </authorList>
    </citation>
    <scope>NUCLEOTIDE SEQUENCE [LARGE SCALE GENOMIC DNA]</scope>
    <source>
        <strain evidence="7 8">SIID29052-01</strain>
    </source>
</reference>
<dbReference type="InterPro" id="IPR010210">
    <property type="entry name" value="ADH_synthase"/>
</dbReference>
<dbReference type="SUPFAM" id="SSF51569">
    <property type="entry name" value="Aldolase"/>
    <property type="match status" value="1"/>
</dbReference>
<dbReference type="EMBL" id="BLTE01000006">
    <property type="protein sequence ID" value="GFK93708.1"/>
    <property type="molecule type" value="Genomic_DNA"/>
</dbReference>
<dbReference type="AlphaFoldDB" id="A0A6V8LTQ6"/>
<dbReference type="PANTHER" id="PTHR47916">
    <property type="entry name" value="FRUCTOSE-BISPHOSPHATE ALDOLASE CLASS 1"/>
    <property type="match status" value="1"/>
</dbReference>
<keyword evidence="3" id="KW-0057">Aromatic amino acid biosynthesis</keyword>
<dbReference type="GO" id="GO:0016836">
    <property type="term" value="F:hydro-lyase activity"/>
    <property type="evidence" value="ECO:0007669"/>
    <property type="project" value="InterPro"/>
</dbReference>
<dbReference type="GO" id="GO:0008652">
    <property type="term" value="P:amino acid biosynthetic process"/>
    <property type="evidence" value="ECO:0007669"/>
    <property type="project" value="UniProtKB-KW"/>
</dbReference>
<feature type="active site" description="Schiff-base intermediate with dihydroxyacetone-P" evidence="6">
    <location>
        <position position="177"/>
    </location>
</feature>
<keyword evidence="7" id="KW-0456">Lyase</keyword>
<evidence type="ECO:0000256" key="4">
    <source>
        <dbReference type="ARBA" id="ARBA00023270"/>
    </source>
</evidence>
<dbReference type="Proteomes" id="UP000494245">
    <property type="component" value="Unassembled WGS sequence"/>
</dbReference>
<keyword evidence="2" id="KW-0808">Transferase</keyword>
<evidence type="ECO:0000256" key="1">
    <source>
        <dbReference type="ARBA" id="ARBA00022605"/>
    </source>
</evidence>
<evidence type="ECO:0000256" key="6">
    <source>
        <dbReference type="PIRSR" id="PIRSR038992-1"/>
    </source>
</evidence>
<dbReference type="EC" id="2.2.1.10" evidence="5"/>
<gene>
    <name evidence="7" type="primary">griI_1</name>
    <name evidence="7" type="ORF">NNJEOMEG_01542</name>
</gene>
<dbReference type="SMART" id="SM01133">
    <property type="entry name" value="DeoC"/>
    <property type="match status" value="1"/>
</dbReference>
<dbReference type="RefSeq" id="WP_173083023.1">
    <property type="nucleotide sequence ID" value="NZ_BLTE01000006.1"/>
</dbReference>
<name>A0A6V8LTQ6_9BACT</name>
<dbReference type="NCBIfam" id="TIGR01949">
    <property type="entry name" value="ADH_synth"/>
    <property type="match status" value="1"/>
</dbReference>
<dbReference type="InterPro" id="IPR013785">
    <property type="entry name" value="Aldolase_TIM"/>
</dbReference>
<evidence type="ECO:0000256" key="5">
    <source>
        <dbReference type="NCBIfam" id="TIGR01949"/>
    </source>
</evidence>
<dbReference type="GO" id="GO:0004332">
    <property type="term" value="F:fructose-bisphosphate aldolase activity"/>
    <property type="evidence" value="ECO:0007669"/>
    <property type="project" value="InterPro"/>
</dbReference>
<proteinExistence type="inferred from homology"/>
<evidence type="ECO:0000313" key="7">
    <source>
        <dbReference type="EMBL" id="GFK93708.1"/>
    </source>
</evidence>
<evidence type="ECO:0000313" key="8">
    <source>
        <dbReference type="Proteomes" id="UP000494245"/>
    </source>
</evidence>
<evidence type="ECO:0000256" key="2">
    <source>
        <dbReference type="ARBA" id="ARBA00022679"/>
    </source>
</evidence>
<dbReference type="Pfam" id="PF01791">
    <property type="entry name" value="DeoC"/>
    <property type="match status" value="1"/>
</dbReference>
<dbReference type="InterPro" id="IPR041720">
    <property type="entry name" value="FbaB-like"/>
</dbReference>
<sequence>MHIGKTIRLERIINRDTGRTIIVPLDHGVTVGPIEGIIDMRDTVTHMVEGGANAVLMHKGVVPCGHRARGRDIGLIVHLSASTSLSPFPGAKTLVCDVEEAVSLGADAVSVHLNLGDASERDMLADMGRISKDAVRWGIPVLAMVYGRGPKISNEFDPAVVAHCARVGMELGADIVKVPYTGDPESFAGVVAGARVPVVIAGGPKTPTTRDFLRMVFDSVQAGGMGLSVGRNIFQHKHPGRLLQSLAKIVHDGWSVEEALEGLGE</sequence>
<reference evidence="7 8" key="1">
    <citation type="submission" date="2020-04" db="EMBL/GenBank/DDBJ databases">
        <authorList>
            <consortium name="Desulfovibrio sp. FSS-1 genome sequencing consortium"/>
            <person name="Shimoshige H."/>
            <person name="Kobayashi H."/>
            <person name="Maekawa T."/>
        </authorList>
    </citation>
    <scope>NUCLEOTIDE SEQUENCE [LARGE SCALE GENOMIC DNA]</scope>
    <source>
        <strain evidence="7 8">SIID29052-01</strain>
    </source>
</reference>
<dbReference type="InterPro" id="IPR050456">
    <property type="entry name" value="DeoC/FbaB_aldolase"/>
</dbReference>
<keyword evidence="1" id="KW-0028">Amino-acid biosynthesis</keyword>
<keyword evidence="4" id="KW-0704">Schiff base</keyword>
<protein>
    <recommendedName>
        <fullName evidence="5">2-amino-3,7-dideoxy-D-threo-hept-6-ulosonate synthase</fullName>
        <ecNumber evidence="5">2.2.1.10</ecNumber>
    </recommendedName>
</protein>
<organism evidence="7 8">
    <name type="scientific">Fundidesulfovibrio magnetotacticus</name>
    <dbReference type="NCBI Taxonomy" id="2730080"/>
    <lineage>
        <taxon>Bacteria</taxon>
        <taxon>Pseudomonadati</taxon>
        <taxon>Thermodesulfobacteriota</taxon>
        <taxon>Desulfovibrionia</taxon>
        <taxon>Desulfovibrionales</taxon>
        <taxon>Desulfovibrionaceae</taxon>
        <taxon>Fundidesulfovibrio</taxon>
    </lineage>
</organism>
<keyword evidence="8" id="KW-1185">Reference proteome</keyword>
<dbReference type="PANTHER" id="PTHR47916:SF1">
    <property type="entry name" value="3-HYDROXY-5-PHOSPHONOOXYPENTANE-2,4-DIONE THIOLASE"/>
    <property type="match status" value="1"/>
</dbReference>
<dbReference type="GO" id="GO:0009073">
    <property type="term" value="P:aromatic amino acid family biosynthetic process"/>
    <property type="evidence" value="ECO:0007669"/>
    <property type="project" value="UniProtKB-KW"/>
</dbReference>
<dbReference type="GO" id="GO:0016740">
    <property type="term" value="F:transferase activity"/>
    <property type="evidence" value="ECO:0007669"/>
    <property type="project" value="UniProtKB-KW"/>
</dbReference>
<dbReference type="CDD" id="cd00958">
    <property type="entry name" value="DhnA"/>
    <property type="match status" value="1"/>
</dbReference>
<dbReference type="NCBIfam" id="NF005556">
    <property type="entry name" value="PRK07226.1"/>
    <property type="match status" value="1"/>
</dbReference>
<dbReference type="HAMAP" id="MF_00960">
    <property type="entry name" value="ADH_synthase"/>
    <property type="match status" value="1"/>
</dbReference>
<evidence type="ECO:0000256" key="3">
    <source>
        <dbReference type="ARBA" id="ARBA00023141"/>
    </source>
</evidence>
<comment type="caution">
    <text evidence="7">The sequence shown here is derived from an EMBL/GenBank/DDBJ whole genome shotgun (WGS) entry which is preliminary data.</text>
</comment>
<dbReference type="InterPro" id="IPR002915">
    <property type="entry name" value="DeoC/FbaB/LacD_aldolase"/>
</dbReference>
<dbReference type="PIRSF" id="PIRSF038992">
    <property type="entry name" value="Aldolase_Ia"/>
    <property type="match status" value="1"/>
</dbReference>